<dbReference type="GO" id="GO:0016020">
    <property type="term" value="C:membrane"/>
    <property type="evidence" value="ECO:0007669"/>
    <property type="project" value="TreeGrafter"/>
</dbReference>
<evidence type="ECO:0000256" key="4">
    <source>
        <dbReference type="ARBA" id="ARBA00023098"/>
    </source>
</evidence>
<dbReference type="Pfam" id="PF23562">
    <property type="entry name" value="AMP-binding_C_3"/>
    <property type="match status" value="1"/>
</dbReference>
<dbReference type="OrthoDB" id="9803968at2"/>
<dbReference type="PANTHER" id="PTHR43272">
    <property type="entry name" value="LONG-CHAIN-FATTY-ACID--COA LIGASE"/>
    <property type="match status" value="1"/>
</dbReference>
<comment type="similarity">
    <text evidence="1">Belongs to the ATP-dependent AMP-binding enzyme family.</text>
</comment>
<evidence type="ECO:0000256" key="2">
    <source>
        <dbReference type="ARBA" id="ARBA00022598"/>
    </source>
</evidence>
<accession>A0A4R1FNN3</accession>
<dbReference type="RefSeq" id="WP_084472862.1">
    <property type="nucleotide sequence ID" value="NZ_SMFR01000003.1"/>
</dbReference>
<feature type="domain" description="AMP-dependent synthetase/ligase" evidence="6">
    <location>
        <begin position="50"/>
        <end position="443"/>
    </location>
</feature>
<dbReference type="PANTHER" id="PTHR43272:SF32">
    <property type="entry name" value="AMP-DEPENDENT SYNTHETASE_LIGASE DOMAIN-CONTAINING PROTEIN"/>
    <property type="match status" value="1"/>
</dbReference>
<dbReference type="Gene3D" id="3.40.50.12780">
    <property type="entry name" value="N-terminal domain of ligase-like"/>
    <property type="match status" value="1"/>
</dbReference>
<dbReference type="InterPro" id="IPR020845">
    <property type="entry name" value="AMP-binding_CS"/>
</dbReference>
<dbReference type="Proteomes" id="UP000294856">
    <property type="component" value="Unassembled WGS sequence"/>
</dbReference>
<dbReference type="InterPro" id="IPR000873">
    <property type="entry name" value="AMP-dep_synth/lig_dom"/>
</dbReference>
<evidence type="ECO:0000259" key="6">
    <source>
        <dbReference type="Pfam" id="PF00501"/>
    </source>
</evidence>
<organism evidence="7 8">
    <name type="scientific">Nocardia alba</name>
    <dbReference type="NCBI Taxonomy" id="225051"/>
    <lineage>
        <taxon>Bacteria</taxon>
        <taxon>Bacillati</taxon>
        <taxon>Actinomycetota</taxon>
        <taxon>Actinomycetes</taxon>
        <taxon>Mycobacteriales</taxon>
        <taxon>Nocardiaceae</taxon>
        <taxon>Nocardia</taxon>
    </lineage>
</organism>
<dbReference type="AlphaFoldDB" id="A0A4R1FNN3"/>
<dbReference type="STRING" id="1210063.GCA_001612665_03586"/>
<dbReference type="GO" id="GO:0004467">
    <property type="term" value="F:long-chain fatty acid-CoA ligase activity"/>
    <property type="evidence" value="ECO:0007669"/>
    <property type="project" value="TreeGrafter"/>
</dbReference>
<keyword evidence="3" id="KW-0276">Fatty acid metabolism</keyword>
<evidence type="ECO:0000256" key="3">
    <source>
        <dbReference type="ARBA" id="ARBA00022832"/>
    </source>
</evidence>
<keyword evidence="8" id="KW-1185">Reference proteome</keyword>
<dbReference type="CDD" id="cd05907">
    <property type="entry name" value="VL_LC_FACS_like"/>
    <property type="match status" value="1"/>
</dbReference>
<comment type="caution">
    <text evidence="7">The sequence shown here is derived from an EMBL/GenBank/DDBJ whole genome shotgun (WGS) entry which is preliminary data.</text>
</comment>
<evidence type="ECO:0000256" key="1">
    <source>
        <dbReference type="ARBA" id="ARBA00006432"/>
    </source>
</evidence>
<dbReference type="SUPFAM" id="SSF56801">
    <property type="entry name" value="Acetyl-CoA synthetase-like"/>
    <property type="match status" value="1"/>
</dbReference>
<proteinExistence type="inferred from homology"/>
<keyword evidence="2" id="KW-0436">Ligase</keyword>
<keyword evidence="4" id="KW-0443">Lipid metabolism</keyword>
<sequence length="610" mass="63404">MSSTVHATGQADAAGASANAVGEYRIAQEYSVAPLVTMADDDNLADVVFRKAAVDPSAVVFSRKTAQGWLDVTFGEFAGVVLGLAKGLSANGIGVGDRVLILGGTSFEWSAADFAVLSVGAVAVPVYPTSSAEQIQHIVADCGPSACFVETAEQGELIAAAAGEQLRGRAWLLGASLPVLTEQGEVVADAQATEARLAVRADDVATIVYTSGTTGVPKGCLLTHRNIFAAAANVVELLDTVFRRTPGDPASTLLFLPLAHVYGRVVQFGCVMAGVRTGLVASPAQLPAELPVFAPTFLIGVPYVLEKIRKAARQALGSDRYDAAEAAAIAVGHARRRGQQPPASAEIDAQIAKQWRGMLGGRLEHMVAGGASLEPSTADFFAGIGVEIIGAYGLTEASSTVSMSAPHANRAGAVGRPVPGTTVAIADDGEILVRGPQVFPGYWPDGGHSAENWLATGDLGRLDEDGFLFITGRRKEIIVTSGGKNVAPAPLEDRVRLHALVSNCMLVGEGRPYVTALITVDPVVLARWAAAHGVDVSAGVPTEDAQLLAEISAGVEAANRLVSRAESIRRFAVLAEDFSMEKGQLTASLRLRRAVIEADFAAVITTLYPG</sequence>
<evidence type="ECO:0000313" key="7">
    <source>
        <dbReference type="EMBL" id="TCJ95014.1"/>
    </source>
</evidence>
<evidence type="ECO:0000313" key="8">
    <source>
        <dbReference type="Proteomes" id="UP000294856"/>
    </source>
</evidence>
<evidence type="ECO:0000256" key="5">
    <source>
        <dbReference type="ARBA" id="ARBA00032875"/>
    </source>
</evidence>
<dbReference type="EMBL" id="SMFR01000003">
    <property type="protein sequence ID" value="TCJ95014.1"/>
    <property type="molecule type" value="Genomic_DNA"/>
</dbReference>
<name>A0A4R1FNN3_9NOCA</name>
<reference evidence="7 8" key="1">
    <citation type="submission" date="2019-03" db="EMBL/GenBank/DDBJ databases">
        <title>Genomic Encyclopedia of Type Strains, Phase IV (KMG-IV): sequencing the most valuable type-strain genomes for metagenomic binning, comparative biology and taxonomic classification.</title>
        <authorList>
            <person name="Goeker M."/>
        </authorList>
    </citation>
    <scope>NUCLEOTIDE SEQUENCE [LARGE SCALE GENOMIC DNA]</scope>
    <source>
        <strain evidence="7 8">DSM 44684</strain>
    </source>
</reference>
<dbReference type="Pfam" id="PF00501">
    <property type="entry name" value="AMP-binding"/>
    <property type="match status" value="1"/>
</dbReference>
<dbReference type="InterPro" id="IPR042099">
    <property type="entry name" value="ANL_N_sf"/>
</dbReference>
<protein>
    <recommendedName>
        <fullName evidence="5">Acyl-CoA synthetase</fullName>
    </recommendedName>
</protein>
<dbReference type="PROSITE" id="PS00455">
    <property type="entry name" value="AMP_BINDING"/>
    <property type="match status" value="1"/>
</dbReference>
<gene>
    <name evidence="7" type="ORF">DFR71_3928</name>
</gene>